<feature type="chain" id="PRO_5046331892" evidence="6">
    <location>
        <begin position="20"/>
        <end position="428"/>
    </location>
</feature>
<comment type="subcellular location">
    <subcellularLocation>
        <location evidence="1">Cell outer membrane</location>
    </subcellularLocation>
</comment>
<proteinExistence type="inferred from homology"/>
<dbReference type="InterPro" id="IPR012944">
    <property type="entry name" value="SusD_RagB_dom"/>
</dbReference>
<organism evidence="8 9">
    <name type="scientific">Chitinophaga pollutisoli</name>
    <dbReference type="NCBI Taxonomy" id="3133966"/>
    <lineage>
        <taxon>Bacteria</taxon>
        <taxon>Pseudomonadati</taxon>
        <taxon>Bacteroidota</taxon>
        <taxon>Chitinophagia</taxon>
        <taxon>Chitinophagales</taxon>
        <taxon>Chitinophagaceae</taxon>
        <taxon>Chitinophaga</taxon>
    </lineage>
</organism>
<name>A0ABZ2YS84_9BACT</name>
<dbReference type="RefSeq" id="WP_341837494.1">
    <property type="nucleotide sequence ID" value="NZ_CP149822.1"/>
</dbReference>
<gene>
    <name evidence="8" type="ORF">WJU16_06385</name>
</gene>
<evidence type="ECO:0000256" key="6">
    <source>
        <dbReference type="SAM" id="SignalP"/>
    </source>
</evidence>
<feature type="domain" description="RagB/SusD" evidence="7">
    <location>
        <begin position="321"/>
        <end position="403"/>
    </location>
</feature>
<protein>
    <submittedName>
        <fullName evidence="8">RagB/SusD family nutrient uptake outer membrane protein</fullName>
    </submittedName>
</protein>
<comment type="similarity">
    <text evidence="2">Belongs to the SusD family.</text>
</comment>
<keyword evidence="5" id="KW-0998">Cell outer membrane</keyword>
<keyword evidence="4" id="KW-0472">Membrane</keyword>
<dbReference type="SUPFAM" id="SSF48452">
    <property type="entry name" value="TPR-like"/>
    <property type="match status" value="1"/>
</dbReference>
<dbReference type="EMBL" id="CP149822">
    <property type="protein sequence ID" value="WZN42660.1"/>
    <property type="molecule type" value="Genomic_DNA"/>
</dbReference>
<dbReference type="Pfam" id="PF07980">
    <property type="entry name" value="SusD_RagB"/>
    <property type="match status" value="1"/>
</dbReference>
<evidence type="ECO:0000256" key="1">
    <source>
        <dbReference type="ARBA" id="ARBA00004442"/>
    </source>
</evidence>
<keyword evidence="3 6" id="KW-0732">Signal</keyword>
<keyword evidence="9" id="KW-1185">Reference proteome</keyword>
<dbReference type="CDD" id="cd08977">
    <property type="entry name" value="SusD"/>
    <property type="match status" value="1"/>
</dbReference>
<dbReference type="InterPro" id="IPR011990">
    <property type="entry name" value="TPR-like_helical_dom_sf"/>
</dbReference>
<evidence type="ECO:0000256" key="4">
    <source>
        <dbReference type="ARBA" id="ARBA00023136"/>
    </source>
</evidence>
<sequence length="428" mass="47777">MKKHLIICLGALLFLAACQKGEIPNLNSPIVDDAIRNGTKVKLDNLMVGLESGTRQSLATYYDAIGVIGREIYRFSASEPRYVGELMGDGTLDNNTFYITNPWAARYRVVRQGNIIHDAVANANYISDVQKKGYTGYTKTIMAYQLLLNLNMTYTNGIRTDVKDPNNIGPFRTYTESLADIAALLDQGKAELTGAEIAFPVTIGAASAADLLKFNRAIAARVAIYRQQWAAALTALNASFFHLNGPFETGYFHSFSNKSGDQLNPLFLPQNTNSGEFRLAYSSFSTDILPGDDRIAKATLRDIPITQEGLTGTRDVWIHFNNESPVYIIRNEELILIYAEAKIQLNQLPDGIAAINRLRADHNLTPYAGGVTQAALLNEMLYHRRYSLFGEGHRWIDMRRYNRLNQLPNPRPGDKIWNMFPIPLTEGS</sequence>
<dbReference type="Gene3D" id="1.25.40.390">
    <property type="match status" value="1"/>
</dbReference>
<dbReference type="Proteomes" id="UP001485459">
    <property type="component" value="Chromosome"/>
</dbReference>
<feature type="signal peptide" evidence="6">
    <location>
        <begin position="1"/>
        <end position="19"/>
    </location>
</feature>
<reference evidence="9" key="1">
    <citation type="submission" date="2024-03" db="EMBL/GenBank/DDBJ databases">
        <title>Chitinophaga horti sp. nov., isolated from garden soil.</title>
        <authorList>
            <person name="Lee D.S."/>
            <person name="Han D.M."/>
            <person name="Baek J.H."/>
            <person name="Choi D.G."/>
            <person name="Jeon J.H."/>
            <person name="Jeon C.O."/>
        </authorList>
    </citation>
    <scope>NUCLEOTIDE SEQUENCE [LARGE SCALE GENOMIC DNA]</scope>
    <source>
        <strain evidence="9">GPA1</strain>
    </source>
</reference>
<evidence type="ECO:0000256" key="3">
    <source>
        <dbReference type="ARBA" id="ARBA00022729"/>
    </source>
</evidence>
<accession>A0ABZ2YS84</accession>
<evidence type="ECO:0000313" key="9">
    <source>
        <dbReference type="Proteomes" id="UP001485459"/>
    </source>
</evidence>
<dbReference type="PROSITE" id="PS51257">
    <property type="entry name" value="PROKAR_LIPOPROTEIN"/>
    <property type="match status" value="1"/>
</dbReference>
<evidence type="ECO:0000259" key="7">
    <source>
        <dbReference type="Pfam" id="PF07980"/>
    </source>
</evidence>
<evidence type="ECO:0000313" key="8">
    <source>
        <dbReference type="EMBL" id="WZN42660.1"/>
    </source>
</evidence>
<evidence type="ECO:0000256" key="2">
    <source>
        <dbReference type="ARBA" id="ARBA00006275"/>
    </source>
</evidence>
<evidence type="ECO:0000256" key="5">
    <source>
        <dbReference type="ARBA" id="ARBA00023237"/>
    </source>
</evidence>